<protein>
    <submittedName>
        <fullName evidence="3">Uncharacterized protein</fullName>
    </submittedName>
</protein>
<feature type="compositionally biased region" description="Polar residues" evidence="1">
    <location>
        <begin position="51"/>
        <end position="65"/>
    </location>
</feature>
<proteinExistence type="predicted"/>
<feature type="region of interest" description="Disordered" evidence="1">
    <location>
        <begin position="1"/>
        <end position="65"/>
    </location>
</feature>
<dbReference type="Proteomes" id="UP000887565">
    <property type="component" value="Unplaced"/>
</dbReference>
<sequence>MYHAVPSRSKDDATFSVNTGSSSSTSGWSMISSIVASSSRSSSMTIGASPSIVTGSTGSQVSTNKDPVYRQDIHQKITGAATNLSGIKNIIEIIRKIIRKDVSTLVNRSQDLDDVDF</sequence>
<dbReference type="WBParaSite" id="nRc.2.0.1.t45487-RA">
    <property type="protein sequence ID" value="nRc.2.0.1.t45487-RA"/>
    <property type="gene ID" value="nRc.2.0.1.g45487"/>
</dbReference>
<dbReference type="AlphaFoldDB" id="A0A915L4Q6"/>
<keyword evidence="2" id="KW-1185">Reference proteome</keyword>
<evidence type="ECO:0000313" key="3">
    <source>
        <dbReference type="WBParaSite" id="nRc.2.0.1.t45487-RA"/>
    </source>
</evidence>
<organism evidence="2 3">
    <name type="scientific">Romanomermis culicivorax</name>
    <name type="common">Nematode worm</name>
    <dbReference type="NCBI Taxonomy" id="13658"/>
    <lineage>
        <taxon>Eukaryota</taxon>
        <taxon>Metazoa</taxon>
        <taxon>Ecdysozoa</taxon>
        <taxon>Nematoda</taxon>
        <taxon>Enoplea</taxon>
        <taxon>Dorylaimia</taxon>
        <taxon>Mermithida</taxon>
        <taxon>Mermithoidea</taxon>
        <taxon>Mermithidae</taxon>
        <taxon>Romanomermis</taxon>
    </lineage>
</organism>
<name>A0A915L4Q6_ROMCU</name>
<accession>A0A915L4Q6</accession>
<feature type="compositionally biased region" description="Low complexity" evidence="1">
    <location>
        <begin position="16"/>
        <end position="49"/>
    </location>
</feature>
<evidence type="ECO:0000256" key="1">
    <source>
        <dbReference type="SAM" id="MobiDB-lite"/>
    </source>
</evidence>
<reference evidence="3" key="1">
    <citation type="submission" date="2022-11" db="UniProtKB">
        <authorList>
            <consortium name="WormBaseParasite"/>
        </authorList>
    </citation>
    <scope>IDENTIFICATION</scope>
</reference>
<evidence type="ECO:0000313" key="2">
    <source>
        <dbReference type="Proteomes" id="UP000887565"/>
    </source>
</evidence>